<comment type="caution">
    <text evidence="10">The sequence shown here is derived from an EMBL/GenBank/DDBJ whole genome shotgun (WGS) entry which is preliminary data.</text>
</comment>
<dbReference type="PANTHER" id="PTHR30033">
    <property type="entry name" value="FLAGELLAR HOOK-ASSOCIATED PROTEIN 1"/>
    <property type="match status" value="1"/>
</dbReference>
<comment type="subcellular location">
    <subcellularLocation>
        <location evidence="1">Bacterial flagellum</location>
    </subcellularLocation>
    <subcellularLocation>
        <location evidence="2">Secreted</location>
    </subcellularLocation>
</comment>
<keyword evidence="5" id="KW-0964">Secreted</keyword>
<sequence>MIRSTFAGFTTAQLAMSASQRALDVTGQNIANINTRGYTKQRLDIASLGNNGASFYNSNNNCKVGYGVEITGISQLRDPFLDVQYRNQMSKLGTTDALAAGYEQLSGIFDEASMDGVRAALRDISSALQKYSEEPGAKEIDTTVRSNMQILLNLFHDNAKRLQDIKDEMTNGFKDNDVADVNQMLKNIAELNKSIKNSQVLGNPALELMDQRNDLLDQLSSYLPISVTYEKEQIAPGQFLDMPRVSFTGTDGQTYNLISGTECGSFTADIAGVPVRLGVTDAKGNGPHDITNTIGAGTLKGTLDILNESGAFDKGASDISGIGYYEQALDSLVNKFATTFNDLNKAVKTDANGKVIYGADGKPEMVDRPLFQKIDPNADFSASNIKIADGWLNGEYGITISTKVTNDEIGSTDTSNILNMINALKDSQKFESNGVTFFNGSFYDCFASIENTLAIDLKSANTTLNNQISVLNQTANTRDGISGVQLDEEGMDLMHYNQSYTAAARLMTTLDEALDTLINKTGVVGR</sequence>
<dbReference type="InterPro" id="IPR001444">
    <property type="entry name" value="Flag_bb_rod_N"/>
</dbReference>
<dbReference type="NCBIfam" id="TIGR02492">
    <property type="entry name" value="flgK_ends"/>
    <property type="match status" value="1"/>
</dbReference>
<organism evidence="10 11">
    <name type="scientific">Mediterraneibacter gnavus</name>
    <name type="common">Ruminococcus gnavus</name>
    <dbReference type="NCBI Taxonomy" id="33038"/>
    <lineage>
        <taxon>Bacteria</taxon>
        <taxon>Bacillati</taxon>
        <taxon>Bacillota</taxon>
        <taxon>Clostridia</taxon>
        <taxon>Lachnospirales</taxon>
        <taxon>Lachnospiraceae</taxon>
        <taxon>Mediterraneibacter</taxon>
    </lineage>
</organism>
<evidence type="ECO:0000256" key="1">
    <source>
        <dbReference type="ARBA" id="ARBA00004365"/>
    </source>
</evidence>
<evidence type="ECO:0000259" key="8">
    <source>
        <dbReference type="Pfam" id="PF06429"/>
    </source>
</evidence>
<dbReference type="GO" id="GO:0005576">
    <property type="term" value="C:extracellular region"/>
    <property type="evidence" value="ECO:0007669"/>
    <property type="project" value="UniProtKB-SubCell"/>
</dbReference>
<dbReference type="Proteomes" id="UP001297422">
    <property type="component" value="Unassembled WGS sequence"/>
</dbReference>
<evidence type="ECO:0000256" key="5">
    <source>
        <dbReference type="ARBA" id="ARBA00022525"/>
    </source>
</evidence>
<feature type="domain" description="Flagellar hook-associated protein FlgK helical" evidence="9">
    <location>
        <begin position="103"/>
        <end position="346"/>
    </location>
</feature>
<evidence type="ECO:0000256" key="4">
    <source>
        <dbReference type="ARBA" id="ARBA00016244"/>
    </source>
</evidence>
<keyword evidence="10" id="KW-0969">Cilium</keyword>
<dbReference type="Pfam" id="PF22638">
    <property type="entry name" value="FlgK_D1"/>
    <property type="match status" value="1"/>
</dbReference>
<dbReference type="GO" id="GO:0005198">
    <property type="term" value="F:structural molecule activity"/>
    <property type="evidence" value="ECO:0007669"/>
    <property type="project" value="InterPro"/>
</dbReference>
<evidence type="ECO:0000313" key="10">
    <source>
        <dbReference type="EMBL" id="MCB5494637.1"/>
    </source>
</evidence>
<evidence type="ECO:0000256" key="6">
    <source>
        <dbReference type="ARBA" id="ARBA00023143"/>
    </source>
</evidence>
<dbReference type="Pfam" id="PF06429">
    <property type="entry name" value="Flg_bbr_C"/>
    <property type="match status" value="1"/>
</dbReference>
<evidence type="ECO:0000259" key="9">
    <source>
        <dbReference type="Pfam" id="PF22638"/>
    </source>
</evidence>
<dbReference type="RefSeq" id="WP_144362706.1">
    <property type="nucleotide sequence ID" value="NZ_CABHNE010000066.1"/>
</dbReference>
<dbReference type="InterPro" id="IPR010930">
    <property type="entry name" value="Flg_bb/hook_C_dom"/>
</dbReference>
<feature type="domain" description="Flagellar basal-body/hook protein C-terminal" evidence="8">
    <location>
        <begin position="482"/>
        <end position="519"/>
    </location>
</feature>
<proteinExistence type="inferred from homology"/>
<reference evidence="10" key="1">
    <citation type="submission" date="2021-10" db="EMBL/GenBank/DDBJ databases">
        <title>Collection of gut derived symbiotic bacterial strains cultured from healthy donors.</title>
        <authorList>
            <person name="Lin H."/>
            <person name="Littmann E."/>
            <person name="Claire K."/>
            <person name="Pamer E."/>
        </authorList>
    </citation>
    <scope>NUCLEOTIDE SEQUENCE</scope>
    <source>
        <strain evidence="10">MSK.23.4</strain>
    </source>
</reference>
<dbReference type="InterPro" id="IPR053927">
    <property type="entry name" value="FlgK_helical"/>
</dbReference>
<dbReference type="PANTHER" id="PTHR30033:SF1">
    <property type="entry name" value="FLAGELLAR HOOK-ASSOCIATED PROTEIN 1"/>
    <property type="match status" value="1"/>
</dbReference>
<keyword evidence="6" id="KW-0975">Bacterial flagellum</keyword>
<comment type="similarity">
    <text evidence="3">Belongs to the flagella basal body rod proteins family.</text>
</comment>
<keyword evidence="10" id="KW-0282">Flagellum</keyword>
<accession>A0AAJ1B077</accession>
<gene>
    <name evidence="10" type="primary">flgK</name>
    <name evidence="10" type="ORF">LIQ10_12980</name>
</gene>
<dbReference type="Pfam" id="PF00460">
    <property type="entry name" value="Flg_bb_rod"/>
    <property type="match status" value="1"/>
</dbReference>
<name>A0AAJ1B077_MEDGN</name>
<dbReference type="GO" id="GO:0009424">
    <property type="term" value="C:bacterial-type flagellum hook"/>
    <property type="evidence" value="ECO:0007669"/>
    <property type="project" value="InterPro"/>
</dbReference>
<evidence type="ECO:0000256" key="3">
    <source>
        <dbReference type="ARBA" id="ARBA00009677"/>
    </source>
</evidence>
<dbReference type="AlphaFoldDB" id="A0AAJ1B077"/>
<dbReference type="InterPro" id="IPR002371">
    <property type="entry name" value="FlgK"/>
</dbReference>
<dbReference type="EMBL" id="JAJBNC010000021">
    <property type="protein sequence ID" value="MCB5494637.1"/>
    <property type="molecule type" value="Genomic_DNA"/>
</dbReference>
<protein>
    <recommendedName>
        <fullName evidence="4">Flagellar hook-associated protein 1</fullName>
    </recommendedName>
</protein>
<dbReference type="SUPFAM" id="SSF64518">
    <property type="entry name" value="Phase 1 flagellin"/>
    <property type="match status" value="1"/>
</dbReference>
<evidence type="ECO:0000256" key="2">
    <source>
        <dbReference type="ARBA" id="ARBA00004613"/>
    </source>
</evidence>
<evidence type="ECO:0000313" key="11">
    <source>
        <dbReference type="Proteomes" id="UP001297422"/>
    </source>
</evidence>
<feature type="domain" description="Flagellar basal body rod protein N-terminal" evidence="7">
    <location>
        <begin position="11"/>
        <end position="39"/>
    </location>
</feature>
<dbReference type="GO" id="GO:0044780">
    <property type="term" value="P:bacterial-type flagellum assembly"/>
    <property type="evidence" value="ECO:0007669"/>
    <property type="project" value="InterPro"/>
</dbReference>
<keyword evidence="10" id="KW-0966">Cell projection</keyword>
<evidence type="ECO:0000259" key="7">
    <source>
        <dbReference type="Pfam" id="PF00460"/>
    </source>
</evidence>